<evidence type="ECO:0000313" key="3">
    <source>
        <dbReference type="EMBL" id="MBB5928714.1"/>
    </source>
</evidence>
<name>A0A7W9PVH7_9ACTN</name>
<keyword evidence="2" id="KW-0812">Transmembrane</keyword>
<dbReference type="EMBL" id="JACHJK010000007">
    <property type="protein sequence ID" value="MBB5928714.1"/>
    <property type="molecule type" value="Genomic_DNA"/>
</dbReference>
<gene>
    <name evidence="3" type="ORF">FHS34_004184</name>
</gene>
<reference evidence="3 4" key="1">
    <citation type="submission" date="2020-08" db="EMBL/GenBank/DDBJ databases">
        <title>Genomic Encyclopedia of Type Strains, Phase III (KMG-III): the genomes of soil and plant-associated and newly described type strains.</title>
        <authorList>
            <person name="Whitman W."/>
        </authorList>
    </citation>
    <scope>NUCLEOTIDE SEQUENCE [LARGE SCALE GENOMIC DNA]</scope>
    <source>
        <strain evidence="3 4">CECT 3313</strain>
    </source>
</reference>
<evidence type="ECO:0000313" key="4">
    <source>
        <dbReference type="Proteomes" id="UP000585836"/>
    </source>
</evidence>
<feature type="transmembrane region" description="Helical" evidence="2">
    <location>
        <begin position="6"/>
        <end position="29"/>
    </location>
</feature>
<evidence type="ECO:0000256" key="1">
    <source>
        <dbReference type="SAM" id="MobiDB-lite"/>
    </source>
</evidence>
<dbReference type="RefSeq" id="WP_184967539.1">
    <property type="nucleotide sequence ID" value="NZ_BAAAWF010000015.1"/>
</dbReference>
<accession>A0A7W9PVH7</accession>
<comment type="caution">
    <text evidence="3">The sequence shown here is derived from an EMBL/GenBank/DDBJ whole genome shotgun (WGS) entry which is preliminary data.</text>
</comment>
<feature type="transmembrane region" description="Helical" evidence="2">
    <location>
        <begin position="257"/>
        <end position="279"/>
    </location>
</feature>
<feature type="transmembrane region" description="Helical" evidence="2">
    <location>
        <begin position="321"/>
        <end position="341"/>
    </location>
</feature>
<protein>
    <submittedName>
        <fullName evidence="3">Uncharacterized protein</fullName>
    </submittedName>
</protein>
<feature type="transmembrane region" description="Helical" evidence="2">
    <location>
        <begin position="291"/>
        <end position="309"/>
    </location>
</feature>
<keyword evidence="4" id="KW-1185">Reference proteome</keyword>
<proteinExistence type="predicted"/>
<feature type="transmembrane region" description="Helical" evidence="2">
    <location>
        <begin position="124"/>
        <end position="144"/>
    </location>
</feature>
<organism evidence="3 4">
    <name type="scientific">Streptomyces echinatus</name>
    <dbReference type="NCBI Taxonomy" id="67293"/>
    <lineage>
        <taxon>Bacteria</taxon>
        <taxon>Bacillati</taxon>
        <taxon>Actinomycetota</taxon>
        <taxon>Actinomycetes</taxon>
        <taxon>Kitasatosporales</taxon>
        <taxon>Streptomycetaceae</taxon>
        <taxon>Streptomyces</taxon>
    </lineage>
</organism>
<dbReference type="Proteomes" id="UP000585836">
    <property type="component" value="Unassembled WGS sequence"/>
</dbReference>
<dbReference type="AlphaFoldDB" id="A0A7W9PVH7"/>
<feature type="region of interest" description="Disordered" evidence="1">
    <location>
        <begin position="69"/>
        <end position="108"/>
    </location>
</feature>
<sequence length="344" mass="36338">MASVLVWLVRLCGLVGWAAGVVACVWLLGVAPMSHPWNGPLVWGGVAAGCAAVRVVALWSLRLVGEDGPPGPGGASPGSGVSLEKGARKPGAGKPVVGKPGARKPGAPWPWTDDSALWIKGRTVAVWLLVGLAAGAMFGCLMSMPSNDRIERLRDAGAEVGPARVVGEPLRVRPERDDEDRVKGYASRLTLAVAGGRARVLVKGAYTYDRPRAGTPVQVLWSRSRPELGGYVNESRDLPALAAGRWKPFPDDDQGRAALFAFVLVTVVFGLVMAAVFSLAPDPDALQDRAWSAWAQTVRGLFVAGLYLAWRPILLGQEANLVSLLFAGGGFVLILLVYAFTTGF</sequence>
<evidence type="ECO:0000256" key="2">
    <source>
        <dbReference type="SAM" id="Phobius"/>
    </source>
</evidence>
<feature type="compositionally biased region" description="Low complexity" evidence="1">
    <location>
        <begin position="89"/>
        <end position="100"/>
    </location>
</feature>
<keyword evidence="2" id="KW-1133">Transmembrane helix</keyword>
<keyword evidence="2" id="KW-0472">Membrane</keyword>